<protein>
    <submittedName>
        <fullName evidence="1">Uncharacterized protein</fullName>
    </submittedName>
</protein>
<dbReference type="AlphaFoldDB" id="A0A0F3NHA5"/>
<evidence type="ECO:0000313" key="2">
    <source>
        <dbReference type="Proteomes" id="UP000033385"/>
    </source>
</evidence>
<comment type="caution">
    <text evidence="1">The sequence shown here is derived from an EMBL/GenBank/DDBJ whole genome shotgun (WGS) entry which is preliminary data.</text>
</comment>
<gene>
    <name evidence="1" type="ORF">APHNP_0131</name>
</gene>
<name>A0A0F3NHA5_ANAPH</name>
<sequence length="50" mass="5457">MVRALCAYIAGVCYICECDTPSPISREYIPSYLGKAFTAQIFLAAQVLVP</sequence>
<proteinExistence type="predicted"/>
<dbReference type="Proteomes" id="UP000033385">
    <property type="component" value="Unassembled WGS sequence"/>
</dbReference>
<reference evidence="1 2" key="1">
    <citation type="submission" date="2015-01" db="EMBL/GenBank/DDBJ databases">
        <title>Genome Sequencing of Rickettsiales.</title>
        <authorList>
            <person name="Daugherty S.C."/>
            <person name="Su Q."/>
            <person name="Abolude K."/>
            <person name="Beier-Sexton M."/>
            <person name="Carlyon J.A."/>
            <person name="Carter R."/>
            <person name="Day N.P."/>
            <person name="Dumler S.J."/>
            <person name="Dyachenko V."/>
            <person name="Godinez A."/>
            <person name="Kurtti T.J."/>
            <person name="Lichay M."/>
            <person name="Mullins K.E."/>
            <person name="Ott S."/>
            <person name="Pappas-Brown V."/>
            <person name="Paris D.H."/>
            <person name="Patel P."/>
            <person name="Richards A.L."/>
            <person name="Sadzewicz L."/>
            <person name="Sears K."/>
            <person name="Seidman D."/>
            <person name="Sengamalay N."/>
            <person name="Stenos J."/>
            <person name="Tallon L.J."/>
            <person name="Vincent G."/>
            <person name="Fraser C.M."/>
            <person name="Munderloh U."/>
            <person name="Dunning-Hotopp J.C."/>
        </authorList>
    </citation>
    <scope>NUCLEOTIDE SEQUENCE [LARGE SCALE GENOMIC DNA]</scope>
    <source>
        <strain evidence="1 2">ApNP</strain>
    </source>
</reference>
<accession>A0A0F3NHA5</accession>
<organism evidence="1 2">
    <name type="scientific">Anaplasma phagocytophilum str. ApNP</name>
    <dbReference type="NCBI Taxonomy" id="1359153"/>
    <lineage>
        <taxon>Bacteria</taxon>
        <taxon>Pseudomonadati</taxon>
        <taxon>Pseudomonadota</taxon>
        <taxon>Alphaproteobacteria</taxon>
        <taxon>Rickettsiales</taxon>
        <taxon>Anaplasmataceae</taxon>
        <taxon>Anaplasma</taxon>
        <taxon>phagocytophilum group</taxon>
    </lineage>
</organism>
<dbReference type="EMBL" id="LANW01000001">
    <property type="protein sequence ID" value="KJV67072.1"/>
    <property type="molecule type" value="Genomic_DNA"/>
</dbReference>
<evidence type="ECO:0000313" key="1">
    <source>
        <dbReference type="EMBL" id="KJV67072.1"/>
    </source>
</evidence>